<reference evidence="2 3" key="1">
    <citation type="submission" date="2020-07" db="EMBL/GenBank/DDBJ databases">
        <title>Sequencing the genomes of 1000 actinobacteria strains.</title>
        <authorList>
            <person name="Klenk H.-P."/>
        </authorList>
    </citation>
    <scope>NUCLEOTIDE SEQUENCE [LARGE SCALE GENOMIC DNA]</scope>
    <source>
        <strain evidence="2 3">DSM 45278</strain>
    </source>
</reference>
<evidence type="ECO:0000313" key="3">
    <source>
        <dbReference type="Proteomes" id="UP000584931"/>
    </source>
</evidence>
<keyword evidence="2" id="KW-0560">Oxidoreductase</keyword>
<evidence type="ECO:0000313" key="2">
    <source>
        <dbReference type="EMBL" id="NYH55647.1"/>
    </source>
</evidence>
<dbReference type="RefSeq" id="WP_337797961.1">
    <property type="nucleotide sequence ID" value="NZ_JACCHL010000001.1"/>
</dbReference>
<accession>A0A7Y9XJ31</accession>
<dbReference type="InterPro" id="IPR037401">
    <property type="entry name" value="SnoaL-like"/>
</dbReference>
<sequence length="134" mass="15182">MESFYARHMQILDSGRAEEWAEQFTEDAVFDVPTLPEPVRGRSGLVASVREGRRKLAESGQRHRHWQGVMDIRPQGDGTLSVRAYTQVLASTVGEAPEDGRSWLHRVCVCEDVLVVEGETFLVRSRKVTRDDLD</sequence>
<protein>
    <submittedName>
        <fullName evidence="2">3-phenylpropionate/cinnamic acid dioxygenase small subunit</fullName>
    </submittedName>
</protein>
<comment type="caution">
    <text evidence="2">The sequence shown here is derived from an EMBL/GenBank/DDBJ whole genome shotgun (WGS) entry which is preliminary data.</text>
</comment>
<dbReference type="Proteomes" id="UP000584931">
    <property type="component" value="Unassembled WGS sequence"/>
</dbReference>
<feature type="domain" description="SnoaL-like" evidence="1">
    <location>
        <begin position="3"/>
        <end position="127"/>
    </location>
</feature>
<keyword evidence="2" id="KW-0223">Dioxygenase</keyword>
<proteinExistence type="predicted"/>
<dbReference type="GO" id="GO:0051213">
    <property type="term" value="F:dioxygenase activity"/>
    <property type="evidence" value="ECO:0007669"/>
    <property type="project" value="UniProtKB-KW"/>
</dbReference>
<dbReference type="Gene3D" id="3.10.450.50">
    <property type="match status" value="1"/>
</dbReference>
<dbReference type="SUPFAM" id="SSF54427">
    <property type="entry name" value="NTF2-like"/>
    <property type="match status" value="1"/>
</dbReference>
<evidence type="ECO:0000259" key="1">
    <source>
        <dbReference type="Pfam" id="PF13577"/>
    </source>
</evidence>
<dbReference type="EMBL" id="JACCHL010000001">
    <property type="protein sequence ID" value="NYH55647.1"/>
    <property type="molecule type" value="Genomic_DNA"/>
</dbReference>
<dbReference type="CDD" id="cd00531">
    <property type="entry name" value="NTF2_like"/>
    <property type="match status" value="1"/>
</dbReference>
<gene>
    <name evidence="2" type="ORF">HNR06_005236</name>
</gene>
<dbReference type="AlphaFoldDB" id="A0A7Y9XJ31"/>
<dbReference type="Pfam" id="PF13577">
    <property type="entry name" value="SnoaL_4"/>
    <property type="match status" value="1"/>
</dbReference>
<dbReference type="InterPro" id="IPR032710">
    <property type="entry name" value="NTF2-like_dom_sf"/>
</dbReference>
<organism evidence="2 3">
    <name type="scientific">Nocardiopsis sinuspersici</name>
    <dbReference type="NCBI Taxonomy" id="501010"/>
    <lineage>
        <taxon>Bacteria</taxon>
        <taxon>Bacillati</taxon>
        <taxon>Actinomycetota</taxon>
        <taxon>Actinomycetes</taxon>
        <taxon>Streptosporangiales</taxon>
        <taxon>Nocardiopsidaceae</taxon>
        <taxon>Nocardiopsis</taxon>
    </lineage>
</organism>
<name>A0A7Y9XJ31_9ACTN</name>